<keyword evidence="2" id="KW-0716">Sensory transduction</keyword>
<gene>
    <name evidence="10" type="ORF">NTEN_LOCUS20679</name>
    <name evidence="11" type="ORF">NTEN_LOCUS20681</name>
</gene>
<dbReference type="AlphaFoldDB" id="A0A6H5HEH4"/>
<reference evidence="11 12" key="1">
    <citation type="submission" date="2020-02" db="EMBL/GenBank/DDBJ databases">
        <authorList>
            <person name="Ferguson B K."/>
        </authorList>
    </citation>
    <scope>NUCLEOTIDE SEQUENCE [LARGE SCALE GENOMIC DNA]</scope>
</reference>
<evidence type="ECO:0000256" key="5">
    <source>
        <dbReference type="ARBA" id="ARBA00022989"/>
    </source>
</evidence>
<keyword evidence="6" id="KW-0472">Membrane</keyword>
<organism evidence="11 12">
    <name type="scientific">Nesidiocoris tenuis</name>
    <dbReference type="NCBI Taxonomy" id="355587"/>
    <lineage>
        <taxon>Eukaryota</taxon>
        <taxon>Metazoa</taxon>
        <taxon>Ecdysozoa</taxon>
        <taxon>Arthropoda</taxon>
        <taxon>Hexapoda</taxon>
        <taxon>Insecta</taxon>
        <taxon>Pterygota</taxon>
        <taxon>Neoptera</taxon>
        <taxon>Paraneoptera</taxon>
        <taxon>Hemiptera</taxon>
        <taxon>Heteroptera</taxon>
        <taxon>Panheteroptera</taxon>
        <taxon>Cimicomorpha</taxon>
        <taxon>Miridae</taxon>
        <taxon>Dicyphina</taxon>
        <taxon>Nesidiocoris</taxon>
    </lineage>
</organism>
<dbReference type="EMBL" id="CADCXU010030406">
    <property type="protein sequence ID" value="CAB0016509.1"/>
    <property type="molecule type" value="Genomic_DNA"/>
</dbReference>
<evidence type="ECO:0000256" key="2">
    <source>
        <dbReference type="ARBA" id="ARBA00022606"/>
    </source>
</evidence>
<protein>
    <submittedName>
        <fullName evidence="11">Uncharacterized protein</fullName>
    </submittedName>
</protein>
<evidence type="ECO:0000313" key="12">
    <source>
        <dbReference type="Proteomes" id="UP000479000"/>
    </source>
</evidence>
<proteinExistence type="predicted"/>
<dbReference type="GO" id="GO:0016020">
    <property type="term" value="C:membrane"/>
    <property type="evidence" value="ECO:0007669"/>
    <property type="project" value="UniProtKB-SubCell"/>
</dbReference>
<feature type="compositionally biased region" description="Basic and acidic residues" evidence="9">
    <location>
        <begin position="89"/>
        <end position="104"/>
    </location>
</feature>
<dbReference type="OrthoDB" id="8185860at2759"/>
<evidence type="ECO:0000313" key="10">
    <source>
        <dbReference type="EMBL" id="CAB0016509.1"/>
    </source>
</evidence>
<evidence type="ECO:0000256" key="9">
    <source>
        <dbReference type="SAM" id="MobiDB-lite"/>
    </source>
</evidence>
<accession>A0A6H5HEH4</accession>
<evidence type="ECO:0000256" key="4">
    <source>
        <dbReference type="ARBA" id="ARBA00022725"/>
    </source>
</evidence>
<evidence type="ECO:0000256" key="3">
    <source>
        <dbReference type="ARBA" id="ARBA00022692"/>
    </source>
</evidence>
<comment type="subcellular location">
    <subcellularLocation>
        <location evidence="1">Membrane</location>
        <topology evidence="1">Multi-pass membrane protein</topology>
    </subcellularLocation>
</comment>
<feature type="region of interest" description="Disordered" evidence="9">
    <location>
        <begin position="49"/>
        <end position="104"/>
    </location>
</feature>
<dbReference type="Pfam" id="PF02949">
    <property type="entry name" value="7tm_6"/>
    <property type="match status" value="1"/>
</dbReference>
<evidence type="ECO:0000256" key="6">
    <source>
        <dbReference type="ARBA" id="ARBA00023136"/>
    </source>
</evidence>
<sequence>MVDLALYDSNWTNHIRQVRHHVIIMSHRLRIPLTLTAAGFVPANLITFTQSPSPGIQSVDDVPWRDPTSPIKPNVPERLENPPAPEDVQPERKGQEDPPKPSVS</sequence>
<dbReference type="GO" id="GO:0007165">
    <property type="term" value="P:signal transduction"/>
    <property type="evidence" value="ECO:0007669"/>
    <property type="project" value="UniProtKB-KW"/>
</dbReference>
<dbReference type="Proteomes" id="UP000479000">
    <property type="component" value="Unassembled WGS sequence"/>
</dbReference>
<keyword evidence="3" id="KW-0812">Transmembrane</keyword>
<keyword evidence="8" id="KW-0807">Transducer</keyword>
<dbReference type="EMBL" id="CADCXU010030407">
    <property type="protein sequence ID" value="CAB0016511.1"/>
    <property type="molecule type" value="Genomic_DNA"/>
</dbReference>
<dbReference type="GO" id="GO:0005549">
    <property type="term" value="F:odorant binding"/>
    <property type="evidence" value="ECO:0007669"/>
    <property type="project" value="InterPro"/>
</dbReference>
<evidence type="ECO:0000256" key="7">
    <source>
        <dbReference type="ARBA" id="ARBA00023170"/>
    </source>
</evidence>
<evidence type="ECO:0000256" key="8">
    <source>
        <dbReference type="ARBA" id="ARBA00023224"/>
    </source>
</evidence>
<keyword evidence="7" id="KW-0675">Receptor</keyword>
<dbReference type="GO" id="GO:0004984">
    <property type="term" value="F:olfactory receptor activity"/>
    <property type="evidence" value="ECO:0007669"/>
    <property type="project" value="InterPro"/>
</dbReference>
<keyword evidence="5" id="KW-1133">Transmembrane helix</keyword>
<evidence type="ECO:0000256" key="1">
    <source>
        <dbReference type="ARBA" id="ARBA00004141"/>
    </source>
</evidence>
<keyword evidence="12" id="KW-1185">Reference proteome</keyword>
<keyword evidence="4" id="KW-0552">Olfaction</keyword>
<name>A0A6H5HEH4_9HEMI</name>
<evidence type="ECO:0000313" key="11">
    <source>
        <dbReference type="EMBL" id="CAB0016511.1"/>
    </source>
</evidence>
<dbReference type="InterPro" id="IPR004117">
    <property type="entry name" value="7tm6_olfct_rcpt"/>
</dbReference>